<proteinExistence type="predicted"/>
<accession>A0ABD1GDF5</accession>
<comment type="caution">
    <text evidence="1">The sequence shown here is derived from an EMBL/GenBank/DDBJ whole genome shotgun (WGS) entry which is preliminary data.</text>
</comment>
<dbReference type="PANTHER" id="PTHR46922">
    <property type="entry name" value="DHHA1 DOMAIN PROTEIN"/>
    <property type="match status" value="1"/>
</dbReference>
<organism evidence="1 2">
    <name type="scientific">Salvia divinorum</name>
    <name type="common">Maria pastora</name>
    <name type="synonym">Diviner's sage</name>
    <dbReference type="NCBI Taxonomy" id="28513"/>
    <lineage>
        <taxon>Eukaryota</taxon>
        <taxon>Viridiplantae</taxon>
        <taxon>Streptophyta</taxon>
        <taxon>Embryophyta</taxon>
        <taxon>Tracheophyta</taxon>
        <taxon>Spermatophyta</taxon>
        <taxon>Magnoliopsida</taxon>
        <taxon>eudicotyledons</taxon>
        <taxon>Gunneridae</taxon>
        <taxon>Pentapetalae</taxon>
        <taxon>asterids</taxon>
        <taxon>lamiids</taxon>
        <taxon>Lamiales</taxon>
        <taxon>Lamiaceae</taxon>
        <taxon>Nepetoideae</taxon>
        <taxon>Mentheae</taxon>
        <taxon>Salviinae</taxon>
        <taxon>Salvia</taxon>
        <taxon>Salvia subgen. Calosphace</taxon>
    </lineage>
</organism>
<dbReference type="Proteomes" id="UP001567538">
    <property type="component" value="Unassembled WGS sequence"/>
</dbReference>
<protein>
    <submittedName>
        <fullName evidence="1">Uncharacterized protein</fullName>
    </submittedName>
</protein>
<dbReference type="PANTHER" id="PTHR46922:SF4">
    <property type="entry name" value="DHHA1 DOMAIN PROTEIN"/>
    <property type="match status" value="1"/>
</dbReference>
<dbReference type="AlphaFoldDB" id="A0ABD1GDF5"/>
<evidence type="ECO:0000313" key="1">
    <source>
        <dbReference type="EMBL" id="KAL1541952.1"/>
    </source>
</evidence>
<reference evidence="1 2" key="1">
    <citation type="submission" date="2024-06" db="EMBL/GenBank/DDBJ databases">
        <title>A chromosome level genome sequence of Diviner's sage (Salvia divinorum).</title>
        <authorList>
            <person name="Ford S.A."/>
            <person name="Ro D.-K."/>
            <person name="Ness R.W."/>
            <person name="Phillips M.A."/>
        </authorList>
    </citation>
    <scope>NUCLEOTIDE SEQUENCE [LARGE SCALE GENOMIC DNA]</scope>
    <source>
        <strain evidence="1">SAF-2024a</strain>
        <tissue evidence="1">Leaf</tissue>
    </source>
</reference>
<name>A0ABD1GDF5_SALDI</name>
<dbReference type="EMBL" id="JBEAFC010000009">
    <property type="protein sequence ID" value="KAL1541952.1"/>
    <property type="molecule type" value="Genomic_DNA"/>
</dbReference>
<evidence type="ECO:0000313" key="2">
    <source>
        <dbReference type="Proteomes" id="UP001567538"/>
    </source>
</evidence>
<gene>
    <name evidence="1" type="ORF">AAHA92_26103</name>
</gene>
<keyword evidence="2" id="KW-1185">Reference proteome</keyword>
<sequence length="121" mass="14134">MELDYDYFKEKLLCGDINSDVNGSVAESRRVRSLLEYTEDGYMWRWRLPNSKALSSGLKDLNLEFDVTSKIPPCSSRVNEVHLAPPPTYNYCRRNPLHLLSSWLPQEHVRISRHDRISIPE</sequence>